<dbReference type="Proteomes" id="UP001220610">
    <property type="component" value="Chromosome"/>
</dbReference>
<gene>
    <name evidence="2" type="ORF">P0Y53_20030</name>
</gene>
<keyword evidence="1" id="KW-1133">Transmembrane helix</keyword>
<keyword evidence="1" id="KW-0472">Membrane</keyword>
<proteinExistence type="predicted"/>
<feature type="transmembrane region" description="Helical" evidence="1">
    <location>
        <begin position="25"/>
        <end position="43"/>
    </location>
</feature>
<name>A0AAJ5WQB2_9BACT</name>
<sequence>MMRGFRLFHLVVGLPERQGIQLQPGAFRTIVYTMLTLCIPGIIKAMPLHLYIIISYPVITATSQLALYMIDINDERKNTLAVALTPSQNYWPVS</sequence>
<feature type="transmembrane region" description="Helical" evidence="1">
    <location>
        <begin position="49"/>
        <end position="70"/>
    </location>
</feature>
<protein>
    <submittedName>
        <fullName evidence="2">Uncharacterized protein</fullName>
    </submittedName>
</protein>
<evidence type="ECO:0000313" key="3">
    <source>
        <dbReference type="Proteomes" id="UP001220610"/>
    </source>
</evidence>
<evidence type="ECO:0000256" key="1">
    <source>
        <dbReference type="SAM" id="Phobius"/>
    </source>
</evidence>
<evidence type="ECO:0000313" key="2">
    <source>
        <dbReference type="EMBL" id="WEK34782.1"/>
    </source>
</evidence>
<accession>A0AAJ5WQB2</accession>
<dbReference type="AlphaFoldDB" id="A0AAJ5WQB2"/>
<organism evidence="2 3">
    <name type="scientific">Candidatus Pseudobacter hemicellulosilyticus</name>
    <dbReference type="NCBI Taxonomy" id="3121375"/>
    <lineage>
        <taxon>Bacteria</taxon>
        <taxon>Pseudomonadati</taxon>
        <taxon>Bacteroidota</taxon>
        <taxon>Chitinophagia</taxon>
        <taxon>Chitinophagales</taxon>
        <taxon>Chitinophagaceae</taxon>
        <taxon>Pseudobacter</taxon>
    </lineage>
</organism>
<reference evidence="2" key="1">
    <citation type="submission" date="2023-03" db="EMBL/GenBank/DDBJ databases">
        <title>Andean soil-derived lignocellulolytic bacterial consortium as a source of novel taxa and putative plastic-active enzymes.</title>
        <authorList>
            <person name="Diaz-Garcia L."/>
            <person name="Chuvochina M."/>
            <person name="Feuerriegel G."/>
            <person name="Bunk B."/>
            <person name="Sproer C."/>
            <person name="Streit W.R."/>
            <person name="Rodriguez L.M."/>
            <person name="Overmann J."/>
            <person name="Jimenez D.J."/>
        </authorList>
    </citation>
    <scope>NUCLEOTIDE SEQUENCE</scope>
    <source>
        <strain evidence="2">MAG 7</strain>
    </source>
</reference>
<keyword evidence="1" id="KW-0812">Transmembrane</keyword>
<dbReference type="EMBL" id="CP119311">
    <property type="protein sequence ID" value="WEK34782.1"/>
    <property type="molecule type" value="Genomic_DNA"/>
</dbReference>